<name>A0A7D3XFP4_9BACT</name>
<evidence type="ECO:0000259" key="9">
    <source>
        <dbReference type="Pfam" id="PF01432"/>
    </source>
</evidence>
<evidence type="ECO:0000313" key="11">
    <source>
        <dbReference type="Proteomes" id="UP000500961"/>
    </source>
</evidence>
<dbReference type="CDD" id="cd06456">
    <property type="entry name" value="M3A_DCP"/>
    <property type="match status" value="1"/>
</dbReference>
<dbReference type="EMBL" id="CP041345">
    <property type="protein sequence ID" value="QKG79557.1"/>
    <property type="molecule type" value="Genomic_DNA"/>
</dbReference>
<dbReference type="Gene3D" id="1.10.1370.10">
    <property type="entry name" value="Neurolysin, domain 3"/>
    <property type="match status" value="1"/>
</dbReference>
<reference evidence="10 11" key="1">
    <citation type="submission" date="2019-07" db="EMBL/GenBank/DDBJ databases">
        <title>Thalassofilum flectens gen. nov., sp. nov., a novel moderate thermophilic anaerobe from a shallow sea hot spring in Kunashir Island (Russia), representing a new family in the order Bacteroidales, and proposal of Thalassofilacea fam. nov.</title>
        <authorList>
            <person name="Kochetkova T.V."/>
            <person name="Podosokorskaya O.A."/>
            <person name="Novikov A."/>
            <person name="Elcheninov A.G."/>
            <person name="Toshchakov S.V."/>
            <person name="Kublanov I.V."/>
        </authorList>
    </citation>
    <scope>NUCLEOTIDE SEQUENCE [LARGE SCALE GENOMIC DNA]</scope>
    <source>
        <strain evidence="10 11">38-H</strain>
    </source>
</reference>
<evidence type="ECO:0000256" key="7">
    <source>
        <dbReference type="RuleBase" id="RU003435"/>
    </source>
</evidence>
<keyword evidence="5 7" id="KW-0862">Zinc</keyword>
<gene>
    <name evidence="10" type="ORF">FHG85_04535</name>
</gene>
<evidence type="ECO:0000256" key="8">
    <source>
        <dbReference type="SAM" id="SignalP"/>
    </source>
</evidence>
<evidence type="ECO:0000256" key="4">
    <source>
        <dbReference type="ARBA" id="ARBA00022801"/>
    </source>
</evidence>
<dbReference type="FunFam" id="3.40.390.10:FF:000009">
    <property type="entry name" value="Oligopeptidase A"/>
    <property type="match status" value="1"/>
</dbReference>
<evidence type="ECO:0000256" key="5">
    <source>
        <dbReference type="ARBA" id="ARBA00022833"/>
    </source>
</evidence>
<dbReference type="InterPro" id="IPR024079">
    <property type="entry name" value="MetalloPept_cat_dom_sf"/>
</dbReference>
<feature type="domain" description="Peptidase M3A/M3B catalytic" evidence="9">
    <location>
        <begin position="252"/>
        <end position="704"/>
    </location>
</feature>
<accession>A0A7D3XFP4</accession>
<evidence type="ECO:0000256" key="3">
    <source>
        <dbReference type="ARBA" id="ARBA00022723"/>
    </source>
</evidence>
<dbReference type="GO" id="GO:0006508">
    <property type="term" value="P:proteolysis"/>
    <property type="evidence" value="ECO:0007669"/>
    <property type="project" value="UniProtKB-KW"/>
</dbReference>
<dbReference type="GO" id="GO:0005829">
    <property type="term" value="C:cytosol"/>
    <property type="evidence" value="ECO:0007669"/>
    <property type="project" value="UniProtKB-ARBA"/>
</dbReference>
<dbReference type="Gene3D" id="1.20.1050.40">
    <property type="entry name" value="Endopeptidase. Chain P, domain 1"/>
    <property type="match status" value="1"/>
</dbReference>
<evidence type="ECO:0000256" key="2">
    <source>
        <dbReference type="ARBA" id="ARBA00022670"/>
    </source>
</evidence>
<comment type="cofactor">
    <cofactor evidence="7">
        <name>Zn(2+)</name>
        <dbReference type="ChEBI" id="CHEBI:29105"/>
    </cofactor>
    <text evidence="7">Binds 1 zinc ion.</text>
</comment>
<feature type="signal peptide" evidence="8">
    <location>
        <begin position="1"/>
        <end position="19"/>
    </location>
</feature>
<dbReference type="Pfam" id="PF01432">
    <property type="entry name" value="Peptidase_M3"/>
    <property type="match status" value="1"/>
</dbReference>
<dbReference type="AlphaFoldDB" id="A0A7D3XFP4"/>
<dbReference type="Proteomes" id="UP000500961">
    <property type="component" value="Chromosome"/>
</dbReference>
<feature type="chain" id="PRO_5029916121" evidence="8">
    <location>
        <begin position="20"/>
        <end position="706"/>
    </location>
</feature>
<keyword evidence="4 7" id="KW-0378">Hydrolase</keyword>
<comment type="similarity">
    <text evidence="1 7">Belongs to the peptidase M3 family.</text>
</comment>
<dbReference type="InterPro" id="IPR001567">
    <property type="entry name" value="Pept_M3A_M3B_dom"/>
</dbReference>
<organism evidence="10 11">
    <name type="scientific">Tenuifilum thalassicum</name>
    <dbReference type="NCBI Taxonomy" id="2590900"/>
    <lineage>
        <taxon>Bacteria</taxon>
        <taxon>Pseudomonadati</taxon>
        <taxon>Bacteroidota</taxon>
        <taxon>Bacteroidia</taxon>
        <taxon>Bacteroidales</taxon>
        <taxon>Tenuifilaceae</taxon>
        <taxon>Tenuifilum</taxon>
    </lineage>
</organism>
<keyword evidence="2 7" id="KW-0645">Protease</keyword>
<dbReference type="RefSeq" id="WP_173073399.1">
    <property type="nucleotide sequence ID" value="NZ_CP041345.1"/>
</dbReference>
<sequence>MKRKSLIILTLGIMGLMIACTGNNSSNNPLLKEYDTPFGVPPFDKIKPEHFEPAIAEAIKQQMDEIDAIVTSTEAPTFENTIYALDNSGELLENIVLTLENLNSANTSDSLQEVLKKVSPMLAKHRDDISMNPKLFERVKAVYETIGQKEYTPEQKLLIEKTYKSFVRGGANLDAEKQAKLREINQELSMLALKFSENLLAENNDYYIVIDDEKDLAGLPESVKAMGAEEAKAKGMEGKWVYTIYKPSMLPFLTYSQNHELREKLYYGYYMRGNNNNEHDNKEVIKKIVDLRQQKAELLGYPTHAHFVLDENMAKVPENVYDLLNKIWEPAIKRAKEERNEMQKLADAEGANIKIGPADWWYYAEKVRKAKFDLDEEMLRPYLSLDAVRSGVFKLTEKLYGLKYEKRNDLPVYHPDCEVYEVKESDDKHLGILYLDFFPRESKTVGAWCTTYRSQRVRPDGTFVTPVVSIVCNFSKPTGDKPALLSYDEAETFFHEFGHALHALFSKVKYAGLRDVPRDFVELPSQIMEHWAGHKEYLKEYARHYQTGEPMPDELINKIEASGHFNQGFATTEYLAASILDMDYHTLTAEKAKLDDILAFEKASMDKLGLIPEILPRYRSTYFAHIFSDVLGYSSGYYSYIWAEVLDADAFEAFVESGDILNKEVASKFRTCVLEKGGSKEAMELYTDFRGKEPSIEPLLKNRGLN</sequence>
<dbReference type="InterPro" id="IPR045090">
    <property type="entry name" value="Pept_M3A_M3B"/>
</dbReference>
<dbReference type="InterPro" id="IPR034005">
    <property type="entry name" value="M3A_DCP"/>
</dbReference>
<dbReference type="InterPro" id="IPR024077">
    <property type="entry name" value="Neurolysin/TOP_dom2"/>
</dbReference>
<evidence type="ECO:0000256" key="1">
    <source>
        <dbReference type="ARBA" id="ARBA00006040"/>
    </source>
</evidence>
<dbReference type="KEGG" id="ttz:FHG85_04535"/>
<dbReference type="InterPro" id="IPR024080">
    <property type="entry name" value="Neurolysin/TOP_N"/>
</dbReference>
<evidence type="ECO:0000256" key="6">
    <source>
        <dbReference type="ARBA" id="ARBA00023049"/>
    </source>
</evidence>
<dbReference type="PANTHER" id="PTHR43660:SF1">
    <property type="entry name" value="DIPEPTIDYL CARBOXYPEPTIDASE"/>
    <property type="match status" value="1"/>
</dbReference>
<dbReference type="Gene3D" id="3.40.390.10">
    <property type="entry name" value="Collagenase (Catalytic Domain)"/>
    <property type="match status" value="1"/>
</dbReference>
<protein>
    <submittedName>
        <fullName evidence="10">M3 family metallopeptidase</fullName>
    </submittedName>
</protein>
<dbReference type="GO" id="GO:0004180">
    <property type="term" value="F:carboxypeptidase activity"/>
    <property type="evidence" value="ECO:0007669"/>
    <property type="project" value="TreeGrafter"/>
</dbReference>
<dbReference type="PANTHER" id="PTHR43660">
    <property type="entry name" value="DIPEPTIDYL CARBOXYPEPTIDASE"/>
    <property type="match status" value="1"/>
</dbReference>
<keyword evidence="11" id="KW-1185">Reference proteome</keyword>
<proteinExistence type="inferred from homology"/>
<dbReference type="GO" id="GO:0004222">
    <property type="term" value="F:metalloendopeptidase activity"/>
    <property type="evidence" value="ECO:0007669"/>
    <property type="project" value="InterPro"/>
</dbReference>
<keyword evidence="8" id="KW-0732">Signal</keyword>
<dbReference type="PROSITE" id="PS51257">
    <property type="entry name" value="PROKAR_LIPOPROTEIN"/>
    <property type="match status" value="1"/>
</dbReference>
<dbReference type="SUPFAM" id="SSF55486">
    <property type="entry name" value="Metalloproteases ('zincins'), catalytic domain"/>
    <property type="match status" value="1"/>
</dbReference>
<dbReference type="GO" id="GO:0046872">
    <property type="term" value="F:metal ion binding"/>
    <property type="evidence" value="ECO:0007669"/>
    <property type="project" value="UniProtKB-UniRule"/>
</dbReference>
<evidence type="ECO:0000313" key="10">
    <source>
        <dbReference type="EMBL" id="QKG79557.1"/>
    </source>
</evidence>
<keyword evidence="6 7" id="KW-0482">Metalloprotease</keyword>
<keyword evidence="3 7" id="KW-0479">Metal-binding</keyword>